<reference evidence="1" key="1">
    <citation type="journal article" date="2014" name="Nat. Commun.">
        <title>The tobacco genome sequence and its comparison with those of tomato and potato.</title>
        <authorList>
            <person name="Sierro N."/>
            <person name="Battey J.N."/>
            <person name="Ouadi S."/>
            <person name="Bakaher N."/>
            <person name="Bovet L."/>
            <person name="Willig A."/>
            <person name="Goepfert S."/>
            <person name="Peitsch M.C."/>
            <person name="Ivanov N.V."/>
        </authorList>
    </citation>
    <scope>NUCLEOTIDE SEQUENCE [LARGE SCALE GENOMIC DNA]</scope>
</reference>
<dbReference type="Proteomes" id="UP000790787">
    <property type="component" value="Chromosome 15"/>
</dbReference>
<reference evidence="2" key="2">
    <citation type="submission" date="2025-08" db="UniProtKB">
        <authorList>
            <consortium name="RefSeq"/>
        </authorList>
    </citation>
    <scope>IDENTIFICATION</scope>
    <source>
        <tissue evidence="2">Leaf</tissue>
    </source>
</reference>
<keyword evidence="1" id="KW-1185">Reference proteome</keyword>
<gene>
    <name evidence="2" type="primary">LOC107827239</name>
</gene>
<accession>A0AC58SP04</accession>
<name>A0AC58SP04_TOBAC</name>
<organism evidence="1 2">
    <name type="scientific">Nicotiana tabacum</name>
    <name type="common">Common tobacco</name>
    <dbReference type="NCBI Taxonomy" id="4097"/>
    <lineage>
        <taxon>Eukaryota</taxon>
        <taxon>Viridiplantae</taxon>
        <taxon>Streptophyta</taxon>
        <taxon>Embryophyta</taxon>
        <taxon>Tracheophyta</taxon>
        <taxon>Spermatophyta</taxon>
        <taxon>Magnoliopsida</taxon>
        <taxon>eudicotyledons</taxon>
        <taxon>Gunneridae</taxon>
        <taxon>Pentapetalae</taxon>
        <taxon>asterids</taxon>
        <taxon>lamiids</taxon>
        <taxon>Solanales</taxon>
        <taxon>Solanaceae</taxon>
        <taxon>Nicotianoideae</taxon>
        <taxon>Nicotianeae</taxon>
        <taxon>Nicotiana</taxon>
    </lineage>
</organism>
<evidence type="ECO:0000313" key="2">
    <source>
        <dbReference type="RefSeq" id="XP_075086704.1"/>
    </source>
</evidence>
<proteinExistence type="predicted"/>
<sequence>MATVYAAVTSLMGTIQLISQSTSDLQEDHKEHLKLLYDKVGSMLEFLDTNSDDEPMRDLLKKVKDVAHKVEDEVESHIWRGDHKTLLKILQRVFHLPTKAHERLLKILQRAIEEVDSVKEELNKLKDNNNNNNMRAGNFSLGGSSSPRLHVSTLENNMVGHNIEQELMRGQLTGHSSQLEVISIAGMGGIGKSTFAKRMFNDPSIVSFFDVRGWVTVSEDYNLRKMLLSLLQDVGVNAELDKKSDIGEHSEEEEEEGEGGGGGGGGQEEEGNLKKKKKKISDVQLANRMQKSDGELADRLQKSLKGRRYLIVVDDIWSTEAWDEFRLWFPEYNNRSRILLTTRDIKVAQYASYPRDPSPMRFLKPEESWTLFCQKAFDQKVCPIEFENIAREVVKNCNGLPLMISVVAGALSSKRTVDEWRKVAQSVSLLVNLDDYQRCSRVLALSYNHLPSHLKACFLYFGVFPKASEISVKKLIRLWVAEGFLELKGFEGLEKVATSLLSNLIDKSLVVVGKRSLNDKIKTCRIHDLLHDFCLREAENENLLYVTETPVSTYEGSRKVSSQVRRWVSVYPKDGRFSPIHFNCRKTRSLLVYSYITEHSRSKLGLDHFKRLRVLQLEKSWYEFPSEVVHLVALRYLSVKVSRSPQDLPIFNLMNLQTFIFPQNMPEYQEVIYLPSEIWEMSQLRHLRSTRMYLYSPPPMVSDNEVKYRALENLQSVCGLIPGCCTKEIFEGIKKVKKLGIYGTKDDFNSEPRCLENLMDLHELEALTIVSYRKFNSNTFLSLPCPGSFPPNLKKLTLCCTFLLWKDMTIVSMLPKLEVLQLRNNAFVPNIGWKVTEMQFPKLKFLLLEQLNIKYWRATDDCFPCLERIIIRNCRFLIEIPQEFADSMTLQLIELHQCYPSLVNSAELIQKEQLESLGNNMLKVYAFDTIKWRIWEE</sequence>
<protein>
    <submittedName>
        <fullName evidence="2">Late blight resistance protein homolog R1A-3</fullName>
    </submittedName>
</protein>
<evidence type="ECO:0000313" key="1">
    <source>
        <dbReference type="Proteomes" id="UP000790787"/>
    </source>
</evidence>
<dbReference type="RefSeq" id="XP_075086704.1">
    <property type="nucleotide sequence ID" value="XM_075230603.1"/>
</dbReference>